<feature type="region of interest" description="Disordered" evidence="1">
    <location>
        <begin position="19"/>
        <end position="41"/>
    </location>
</feature>
<keyword evidence="2" id="KW-1185">Reference proteome</keyword>
<dbReference type="RefSeq" id="XP_039117863.1">
    <property type="nucleotide sequence ID" value="XM_039261929.1"/>
</dbReference>
<dbReference type="InterPro" id="IPR004252">
    <property type="entry name" value="Probable_transposase_24"/>
</dbReference>
<sequence>MRGGRRGGFTCRGLLDQFRRISSPEDQETPSTHDARHDDLPSMAQRTPAHVTSTPALPRPLCTPTGYSFGGSSSSSVSTPCAGGAATHDGSFLIAPASGNSTSSMDGVAHATNLGRRHIQVVNGVLHPSDVCARRITSIFKERMDENGHCWKNVSKETKDFYWNEFQKHFIWDESISSIIKLAWQRKAAERYRSLMCVFRKGKGKTLYVSDTAWQKWNEAWNSSDFKAKSLKFSANRLTEAEGPGSGISRHSGGSISHICHAEKLRSKLGRDPLPYELFEATHTKKGTSELIDTRAQAIKFMLQKP</sequence>
<dbReference type="AlphaFoldDB" id="A0AB40ASD5"/>
<evidence type="ECO:0000313" key="2">
    <source>
        <dbReference type="Proteomes" id="UP001515500"/>
    </source>
</evidence>
<gene>
    <name evidence="3" type="primary">LOC120253626</name>
</gene>
<proteinExistence type="predicted"/>
<feature type="compositionally biased region" description="Basic and acidic residues" evidence="1">
    <location>
        <begin position="31"/>
        <end position="40"/>
    </location>
</feature>
<dbReference type="GeneID" id="120253626"/>
<protein>
    <submittedName>
        <fullName evidence="3">Uncharacterized protein LOC120253626</fullName>
    </submittedName>
</protein>
<accession>A0AB40ASD5</accession>
<evidence type="ECO:0000313" key="3">
    <source>
        <dbReference type="RefSeq" id="XP_039117863.1"/>
    </source>
</evidence>
<organism evidence="2 3">
    <name type="scientific">Dioscorea cayennensis subsp. rotundata</name>
    <name type="common">White Guinea yam</name>
    <name type="synonym">Dioscorea rotundata</name>
    <dbReference type="NCBI Taxonomy" id="55577"/>
    <lineage>
        <taxon>Eukaryota</taxon>
        <taxon>Viridiplantae</taxon>
        <taxon>Streptophyta</taxon>
        <taxon>Embryophyta</taxon>
        <taxon>Tracheophyta</taxon>
        <taxon>Spermatophyta</taxon>
        <taxon>Magnoliopsida</taxon>
        <taxon>Liliopsida</taxon>
        <taxon>Dioscoreales</taxon>
        <taxon>Dioscoreaceae</taxon>
        <taxon>Dioscorea</taxon>
    </lineage>
</organism>
<evidence type="ECO:0000256" key="1">
    <source>
        <dbReference type="SAM" id="MobiDB-lite"/>
    </source>
</evidence>
<reference evidence="3" key="1">
    <citation type="submission" date="2025-08" db="UniProtKB">
        <authorList>
            <consortium name="RefSeq"/>
        </authorList>
    </citation>
    <scope>IDENTIFICATION</scope>
</reference>
<name>A0AB40ASD5_DIOCR</name>
<dbReference type="Proteomes" id="UP001515500">
    <property type="component" value="Unplaced"/>
</dbReference>
<dbReference type="Pfam" id="PF03004">
    <property type="entry name" value="Transposase_24"/>
    <property type="match status" value="1"/>
</dbReference>